<evidence type="ECO:0000313" key="3">
    <source>
        <dbReference type="Proteomes" id="UP000658320"/>
    </source>
</evidence>
<evidence type="ECO:0000256" key="1">
    <source>
        <dbReference type="SAM" id="MobiDB-lite"/>
    </source>
</evidence>
<dbReference type="EMBL" id="BMSX01000014">
    <property type="protein sequence ID" value="GGR32621.1"/>
    <property type="molecule type" value="Genomic_DNA"/>
</dbReference>
<name>A0A918CNU3_9ACTN</name>
<protein>
    <submittedName>
        <fullName evidence="2">Uncharacterized protein</fullName>
    </submittedName>
</protein>
<accession>A0A918CNU3</accession>
<gene>
    <name evidence="2" type="ORF">GCM10010251_55930</name>
</gene>
<dbReference type="Proteomes" id="UP000658320">
    <property type="component" value="Unassembled WGS sequence"/>
</dbReference>
<reference evidence="2" key="2">
    <citation type="submission" date="2020-09" db="EMBL/GenBank/DDBJ databases">
        <authorList>
            <person name="Sun Q."/>
            <person name="Ohkuma M."/>
        </authorList>
    </citation>
    <scope>NUCLEOTIDE SEQUENCE</scope>
    <source>
        <strain evidence="2">JCM 4346</strain>
    </source>
</reference>
<feature type="region of interest" description="Disordered" evidence="1">
    <location>
        <begin position="1"/>
        <end position="54"/>
    </location>
</feature>
<comment type="caution">
    <text evidence="2">The sequence shown here is derived from an EMBL/GenBank/DDBJ whole genome shotgun (WGS) entry which is preliminary data.</text>
</comment>
<proteinExistence type="predicted"/>
<sequence>MKYPAHTASSGAQDRRSDSGAHSGEGSDSPLPADSANATAPTPSRPRDHIKSDNKGYVFGVAGAGLLTRLDWLVCEIGASPTELGPVGAATAVECAVGVTGPRVPLVWRPASPAGSPSIRRAAVTCMLG</sequence>
<dbReference type="AlphaFoldDB" id="A0A918CNU3"/>
<keyword evidence="3" id="KW-1185">Reference proteome</keyword>
<organism evidence="2 3">
    <name type="scientific">Streptomyces aurantiogriseus</name>
    <dbReference type="NCBI Taxonomy" id="66870"/>
    <lineage>
        <taxon>Bacteria</taxon>
        <taxon>Bacillati</taxon>
        <taxon>Actinomycetota</taxon>
        <taxon>Actinomycetes</taxon>
        <taxon>Kitasatosporales</taxon>
        <taxon>Streptomycetaceae</taxon>
        <taxon>Streptomyces</taxon>
    </lineage>
</organism>
<evidence type="ECO:0000313" key="2">
    <source>
        <dbReference type="EMBL" id="GGR32621.1"/>
    </source>
</evidence>
<feature type="compositionally biased region" description="Basic and acidic residues" evidence="1">
    <location>
        <begin position="45"/>
        <end position="54"/>
    </location>
</feature>
<reference evidence="2" key="1">
    <citation type="journal article" date="2014" name="Int. J. Syst. Evol. Microbiol.">
        <title>Complete genome sequence of Corynebacterium casei LMG S-19264T (=DSM 44701T), isolated from a smear-ripened cheese.</title>
        <authorList>
            <consortium name="US DOE Joint Genome Institute (JGI-PGF)"/>
            <person name="Walter F."/>
            <person name="Albersmeier A."/>
            <person name="Kalinowski J."/>
            <person name="Ruckert C."/>
        </authorList>
    </citation>
    <scope>NUCLEOTIDE SEQUENCE</scope>
    <source>
        <strain evidence="2">JCM 4346</strain>
    </source>
</reference>